<keyword evidence="2" id="KW-1185">Reference proteome</keyword>
<evidence type="ECO:0000313" key="2">
    <source>
        <dbReference type="Proteomes" id="UP000499080"/>
    </source>
</evidence>
<evidence type="ECO:0000313" key="1">
    <source>
        <dbReference type="EMBL" id="GBN93161.1"/>
    </source>
</evidence>
<name>A0A4Y2SYW6_ARAVE</name>
<sequence>MSLADGCICQEKSDIKTGRGDVSLRKTEATKQTSNVVPWISPKRLSAQSTNFCRQKVSMESTIKVKCEWDRVHVTTCSDFYLNDSVKLICHGMSDVLTSPRLKSAHLRS</sequence>
<comment type="caution">
    <text evidence="1">The sequence shown here is derived from an EMBL/GenBank/DDBJ whole genome shotgun (WGS) entry which is preliminary data.</text>
</comment>
<dbReference type="EMBL" id="BGPR01024813">
    <property type="protein sequence ID" value="GBN93161.1"/>
    <property type="molecule type" value="Genomic_DNA"/>
</dbReference>
<proteinExistence type="predicted"/>
<gene>
    <name evidence="1" type="ORF">AVEN_112689_1</name>
</gene>
<reference evidence="1 2" key="1">
    <citation type="journal article" date="2019" name="Sci. Rep.">
        <title>Orb-weaving spider Araneus ventricosus genome elucidates the spidroin gene catalogue.</title>
        <authorList>
            <person name="Kono N."/>
            <person name="Nakamura H."/>
            <person name="Ohtoshi R."/>
            <person name="Moran D.A.P."/>
            <person name="Shinohara A."/>
            <person name="Yoshida Y."/>
            <person name="Fujiwara M."/>
            <person name="Mori M."/>
            <person name="Tomita M."/>
            <person name="Arakawa K."/>
        </authorList>
    </citation>
    <scope>NUCLEOTIDE SEQUENCE [LARGE SCALE GENOMIC DNA]</scope>
</reference>
<accession>A0A4Y2SYW6</accession>
<organism evidence="1 2">
    <name type="scientific">Araneus ventricosus</name>
    <name type="common">Orbweaver spider</name>
    <name type="synonym">Epeira ventricosa</name>
    <dbReference type="NCBI Taxonomy" id="182803"/>
    <lineage>
        <taxon>Eukaryota</taxon>
        <taxon>Metazoa</taxon>
        <taxon>Ecdysozoa</taxon>
        <taxon>Arthropoda</taxon>
        <taxon>Chelicerata</taxon>
        <taxon>Arachnida</taxon>
        <taxon>Araneae</taxon>
        <taxon>Araneomorphae</taxon>
        <taxon>Entelegynae</taxon>
        <taxon>Araneoidea</taxon>
        <taxon>Araneidae</taxon>
        <taxon>Araneus</taxon>
    </lineage>
</organism>
<dbReference type="Proteomes" id="UP000499080">
    <property type="component" value="Unassembled WGS sequence"/>
</dbReference>
<protein>
    <submittedName>
        <fullName evidence="1">Uncharacterized protein</fullName>
    </submittedName>
</protein>
<dbReference type="AlphaFoldDB" id="A0A4Y2SYW6"/>